<dbReference type="EMBL" id="DS028184">
    <property type="protein sequence ID" value="EEY67950.1"/>
    <property type="molecule type" value="Genomic_DNA"/>
</dbReference>
<dbReference type="eggNOG" id="ENOG502R7VT">
    <property type="taxonomic scope" value="Eukaryota"/>
</dbReference>
<dbReference type="VEuPathDB" id="FungiDB:PITG_23125"/>
<dbReference type="OrthoDB" id="129568at2759"/>
<proteinExistence type="predicted"/>
<evidence type="ECO:0000313" key="2">
    <source>
        <dbReference type="EMBL" id="EEY67950.1"/>
    </source>
</evidence>
<reference evidence="3" key="1">
    <citation type="journal article" date="2009" name="Nature">
        <title>Genome sequence and analysis of the Irish potato famine pathogen Phytophthora infestans.</title>
        <authorList>
            <consortium name="The Broad Institute Genome Sequencing Platform"/>
            <person name="Haas B.J."/>
            <person name="Kamoun S."/>
            <person name="Zody M.C."/>
            <person name="Jiang R.H."/>
            <person name="Handsaker R.E."/>
            <person name="Cano L.M."/>
            <person name="Grabherr M."/>
            <person name="Kodira C.D."/>
            <person name="Raffaele S."/>
            <person name="Torto-Alalibo T."/>
            <person name="Bozkurt T.O."/>
            <person name="Ah-Fong A.M."/>
            <person name="Alvarado L."/>
            <person name="Anderson V.L."/>
            <person name="Armstrong M.R."/>
            <person name="Avrova A."/>
            <person name="Baxter L."/>
            <person name="Beynon J."/>
            <person name="Boevink P.C."/>
            <person name="Bollmann S.R."/>
            <person name="Bos J.I."/>
            <person name="Bulone V."/>
            <person name="Cai G."/>
            <person name="Cakir C."/>
            <person name="Carrington J.C."/>
            <person name="Chawner M."/>
            <person name="Conti L."/>
            <person name="Costanzo S."/>
            <person name="Ewan R."/>
            <person name="Fahlgren N."/>
            <person name="Fischbach M.A."/>
            <person name="Fugelstad J."/>
            <person name="Gilroy E.M."/>
            <person name="Gnerre S."/>
            <person name="Green P.J."/>
            <person name="Grenville-Briggs L.J."/>
            <person name="Griffith J."/>
            <person name="Grunwald N.J."/>
            <person name="Horn K."/>
            <person name="Horner N.R."/>
            <person name="Hu C.H."/>
            <person name="Huitema E."/>
            <person name="Jeong D.H."/>
            <person name="Jones A.M."/>
            <person name="Jones J.D."/>
            <person name="Jones R.W."/>
            <person name="Karlsson E.K."/>
            <person name="Kunjeti S.G."/>
            <person name="Lamour K."/>
            <person name="Liu Z."/>
            <person name="Ma L."/>
            <person name="Maclean D."/>
            <person name="Chibucos M.C."/>
            <person name="McDonald H."/>
            <person name="McWalters J."/>
            <person name="Meijer H.J."/>
            <person name="Morgan W."/>
            <person name="Morris P.F."/>
            <person name="Munro C.A."/>
            <person name="O'Neill K."/>
            <person name="Ospina-Giraldo M."/>
            <person name="Pinzon A."/>
            <person name="Pritchard L."/>
            <person name="Ramsahoye B."/>
            <person name="Ren Q."/>
            <person name="Restrepo S."/>
            <person name="Roy S."/>
            <person name="Sadanandom A."/>
            <person name="Savidor A."/>
            <person name="Schornack S."/>
            <person name="Schwartz D.C."/>
            <person name="Schumann U.D."/>
            <person name="Schwessinger B."/>
            <person name="Seyer L."/>
            <person name="Sharpe T."/>
            <person name="Silvar C."/>
            <person name="Song J."/>
            <person name="Studholme D.J."/>
            <person name="Sykes S."/>
            <person name="Thines M."/>
            <person name="van de Vondervoort P.J."/>
            <person name="Phuntumart V."/>
            <person name="Wawra S."/>
            <person name="Weide R."/>
            <person name="Win J."/>
            <person name="Young C."/>
            <person name="Zhou S."/>
            <person name="Fry W."/>
            <person name="Meyers B.C."/>
            <person name="van West P."/>
            <person name="Ristaino J."/>
            <person name="Govers F."/>
            <person name="Birch P.R."/>
            <person name="Whisson S.C."/>
            <person name="Judelson H.S."/>
            <person name="Nusbaum C."/>
        </authorList>
    </citation>
    <scope>NUCLEOTIDE SEQUENCE [LARGE SCALE GENOMIC DNA]</scope>
    <source>
        <strain evidence="3">T30-4</strain>
    </source>
</reference>
<accession>D0NXZ9</accession>
<evidence type="ECO:0000256" key="1">
    <source>
        <dbReference type="SAM" id="SignalP"/>
    </source>
</evidence>
<gene>
    <name evidence="2" type="ORF">PITG_23125</name>
</gene>
<dbReference type="HOGENOM" id="CLU_1206858_0_0_1"/>
<dbReference type="RefSeq" id="XP_002997812.1">
    <property type="nucleotide sequence ID" value="XM_002997766.1"/>
</dbReference>
<dbReference type="Proteomes" id="UP000006643">
    <property type="component" value="Unassembled WGS sequence"/>
</dbReference>
<name>D0NXZ9_PHYIT</name>
<protein>
    <submittedName>
        <fullName evidence="2">Secreted RxLR effector peptide protein, putative</fullName>
    </submittedName>
</protein>
<keyword evidence="3" id="KW-1185">Reference proteome</keyword>
<feature type="chain" id="PRO_5003013052" evidence="1">
    <location>
        <begin position="26"/>
        <end position="198"/>
    </location>
</feature>
<keyword evidence="1" id="KW-0732">Signal</keyword>
<dbReference type="AlphaFoldDB" id="D0NXZ9"/>
<feature type="signal peptide" evidence="1">
    <location>
        <begin position="1"/>
        <end position="25"/>
    </location>
</feature>
<sequence>MRIRFGVLAVVFACIGSLCTTDCKAKSIDSTSLHGGFHAIGINKPSSRSYGMSDLAAKGSAIEEERTGNIDPKVIQKLLKADDIKAALDDYDKQVALFTKWMADEMTTSAILGKLSEKDKIIENMPILAKFNDFRSTFRYNEKLTDWLDTKTLDDIIATLKASKTEPMKLKFTAMYRSGVTPDAFAAAIAMVTNARRQ</sequence>
<dbReference type="InParanoid" id="D0NXZ9"/>
<dbReference type="KEGG" id="pif:PITG_23125"/>
<dbReference type="GeneID" id="9463517"/>
<evidence type="ECO:0000313" key="3">
    <source>
        <dbReference type="Proteomes" id="UP000006643"/>
    </source>
</evidence>
<organism evidence="2 3">
    <name type="scientific">Phytophthora infestans (strain T30-4)</name>
    <name type="common">Potato late blight agent</name>
    <dbReference type="NCBI Taxonomy" id="403677"/>
    <lineage>
        <taxon>Eukaryota</taxon>
        <taxon>Sar</taxon>
        <taxon>Stramenopiles</taxon>
        <taxon>Oomycota</taxon>
        <taxon>Peronosporomycetes</taxon>
        <taxon>Peronosporales</taxon>
        <taxon>Peronosporaceae</taxon>
        <taxon>Phytophthora</taxon>
    </lineage>
</organism>